<dbReference type="InterPro" id="IPR000182">
    <property type="entry name" value="GNAT_dom"/>
</dbReference>
<keyword evidence="1 4" id="KW-0808">Transferase</keyword>
<keyword evidence="5" id="KW-1185">Reference proteome</keyword>
<gene>
    <name evidence="4" type="ORF">D5H78_12090</name>
</gene>
<evidence type="ECO:0000259" key="3">
    <source>
        <dbReference type="PROSITE" id="PS51186"/>
    </source>
</evidence>
<comment type="caution">
    <text evidence="4">The sequence shown here is derived from an EMBL/GenBank/DDBJ whole genome shotgun (WGS) entry which is preliminary data.</text>
</comment>
<dbReference type="InterPro" id="IPR050832">
    <property type="entry name" value="Bact_Acetyltransf"/>
</dbReference>
<dbReference type="PROSITE" id="PS51186">
    <property type="entry name" value="GNAT"/>
    <property type="match status" value="1"/>
</dbReference>
<keyword evidence="2" id="KW-0012">Acyltransferase</keyword>
<dbReference type="SUPFAM" id="SSF55729">
    <property type="entry name" value="Acyl-CoA N-acyltransferases (Nat)"/>
    <property type="match status" value="2"/>
</dbReference>
<sequence>MTWRVDRWQRGDEPSLRAWFDARDSAFRHDHRGLPDDPWEEVRLVASTDRPATATERLVLRTESGDVVGGAQVDLPLEDNEDVAEVDVFVAPPHRRRGGGTALLGAVREVARGHGRTRLVAEVGGPLGEEPPGAAFARAHGGSAALAEVRRVLDLQGAQLDPPPVPGGYEALGWTGTPDDALLEDLARLRVAMSVDVPMGDLDWKPERWDAGRTRASYEWPHECGRTVVSTAVRHTASGRLVGWTDLAASRFTPEHAYQWDLLVDRDHRGHGLGLVLKVLNLRRFREACPGSRCVHTWNAAVNRHMIAINEAVGFRPLEEWEEWLLPL</sequence>
<evidence type="ECO:0000256" key="1">
    <source>
        <dbReference type="ARBA" id="ARBA00022679"/>
    </source>
</evidence>
<proteinExistence type="predicted"/>
<dbReference type="GO" id="GO:0016747">
    <property type="term" value="F:acyltransferase activity, transferring groups other than amino-acyl groups"/>
    <property type="evidence" value="ECO:0007669"/>
    <property type="project" value="InterPro"/>
</dbReference>
<dbReference type="InterPro" id="IPR016181">
    <property type="entry name" value="Acyl_CoA_acyltransferase"/>
</dbReference>
<evidence type="ECO:0000256" key="2">
    <source>
        <dbReference type="ARBA" id="ARBA00023315"/>
    </source>
</evidence>
<dbReference type="EMBL" id="QZEZ01000005">
    <property type="protein sequence ID" value="RJK95393.1"/>
    <property type="molecule type" value="Genomic_DNA"/>
</dbReference>
<dbReference type="AlphaFoldDB" id="A0A3A3YXF0"/>
<evidence type="ECO:0000313" key="5">
    <source>
        <dbReference type="Proteomes" id="UP000265614"/>
    </source>
</evidence>
<dbReference type="Proteomes" id="UP000265614">
    <property type="component" value="Unassembled WGS sequence"/>
</dbReference>
<protein>
    <submittedName>
        <fullName evidence="4">GNAT family N-acetyltransferase</fullName>
    </submittedName>
</protein>
<dbReference type="Pfam" id="PF00583">
    <property type="entry name" value="Acetyltransf_1"/>
    <property type="match status" value="2"/>
</dbReference>
<dbReference type="CDD" id="cd04301">
    <property type="entry name" value="NAT_SF"/>
    <property type="match status" value="1"/>
</dbReference>
<dbReference type="Gene3D" id="3.40.630.30">
    <property type="match status" value="1"/>
</dbReference>
<name>A0A3A3YXF0_9ACTN</name>
<dbReference type="OrthoDB" id="4119890at2"/>
<feature type="domain" description="N-acetyltransferase" evidence="3">
    <location>
        <begin position="6"/>
        <end position="179"/>
    </location>
</feature>
<organism evidence="4 5">
    <name type="scientific">Vallicoccus soli</name>
    <dbReference type="NCBI Taxonomy" id="2339232"/>
    <lineage>
        <taxon>Bacteria</taxon>
        <taxon>Bacillati</taxon>
        <taxon>Actinomycetota</taxon>
        <taxon>Actinomycetes</taxon>
        <taxon>Motilibacterales</taxon>
        <taxon>Vallicoccaceae</taxon>
        <taxon>Vallicoccus</taxon>
    </lineage>
</organism>
<evidence type="ECO:0000313" key="4">
    <source>
        <dbReference type="EMBL" id="RJK95393.1"/>
    </source>
</evidence>
<dbReference type="PANTHER" id="PTHR43877">
    <property type="entry name" value="AMINOALKYLPHOSPHONATE N-ACETYLTRANSFERASE-RELATED-RELATED"/>
    <property type="match status" value="1"/>
</dbReference>
<dbReference type="RefSeq" id="WP_119950746.1">
    <property type="nucleotide sequence ID" value="NZ_QZEZ01000005.1"/>
</dbReference>
<reference evidence="4 5" key="1">
    <citation type="submission" date="2018-09" db="EMBL/GenBank/DDBJ databases">
        <title>YIM 75000 draft genome.</title>
        <authorList>
            <person name="Tang S."/>
            <person name="Feng Y."/>
        </authorList>
    </citation>
    <scope>NUCLEOTIDE SEQUENCE [LARGE SCALE GENOMIC DNA]</scope>
    <source>
        <strain evidence="4 5">YIM 75000</strain>
    </source>
</reference>
<accession>A0A3A3YXF0</accession>